<evidence type="ECO:0000256" key="8">
    <source>
        <dbReference type="ARBA" id="ARBA00023102"/>
    </source>
</evidence>
<accession>A0A2H1K951</accession>
<evidence type="ECO:0000256" key="4">
    <source>
        <dbReference type="ARBA" id="ARBA00022576"/>
    </source>
</evidence>
<evidence type="ECO:0000256" key="6">
    <source>
        <dbReference type="ARBA" id="ARBA00022679"/>
    </source>
</evidence>
<dbReference type="InterPro" id="IPR001917">
    <property type="entry name" value="Aminotrans_II_pyridoxalP_BS"/>
</dbReference>
<dbReference type="RefSeq" id="WP_063250552.1">
    <property type="nucleotide sequence ID" value="NZ_FXZC01000007.1"/>
</dbReference>
<comment type="cofactor">
    <cofactor evidence="1 9">
        <name>pyridoxal 5'-phosphate</name>
        <dbReference type="ChEBI" id="CHEBI:597326"/>
    </cofactor>
</comment>
<dbReference type="PANTHER" id="PTHR42885:SF2">
    <property type="entry name" value="HISTIDINOL-PHOSPHATE AMINOTRANSFERASE"/>
    <property type="match status" value="1"/>
</dbReference>
<proteinExistence type="inferred from homology"/>
<dbReference type="AlphaFoldDB" id="A0A2H1K951"/>
<keyword evidence="8 9" id="KW-0368">Histidine biosynthesis</keyword>
<dbReference type="Pfam" id="PF00155">
    <property type="entry name" value="Aminotran_1_2"/>
    <property type="match status" value="1"/>
</dbReference>
<name>A0A2H1K951_9MICO</name>
<dbReference type="NCBIfam" id="TIGR01141">
    <property type="entry name" value="hisC"/>
    <property type="match status" value="1"/>
</dbReference>
<dbReference type="NCBIfam" id="NF002877">
    <property type="entry name" value="PRK03317.1"/>
    <property type="match status" value="1"/>
</dbReference>
<protein>
    <recommendedName>
        <fullName evidence="9">Histidinol-phosphate aminotransferase</fullName>
        <ecNumber evidence="9">2.6.1.9</ecNumber>
    </recommendedName>
    <alternativeName>
        <fullName evidence="9">Imidazole acetol-phosphate transaminase</fullName>
    </alternativeName>
</protein>
<dbReference type="EMBL" id="FXZC01000007">
    <property type="protein sequence ID" value="SMX96084.1"/>
    <property type="molecule type" value="Genomic_DNA"/>
</dbReference>
<dbReference type="GO" id="GO:0004400">
    <property type="term" value="F:histidinol-phosphate transaminase activity"/>
    <property type="evidence" value="ECO:0007669"/>
    <property type="project" value="UniProtKB-UniRule"/>
</dbReference>
<dbReference type="PROSITE" id="PS00599">
    <property type="entry name" value="AA_TRANSFER_CLASS_2"/>
    <property type="match status" value="1"/>
</dbReference>
<evidence type="ECO:0000256" key="7">
    <source>
        <dbReference type="ARBA" id="ARBA00022898"/>
    </source>
</evidence>
<dbReference type="GO" id="GO:0030170">
    <property type="term" value="F:pyridoxal phosphate binding"/>
    <property type="evidence" value="ECO:0007669"/>
    <property type="project" value="InterPro"/>
</dbReference>
<evidence type="ECO:0000256" key="3">
    <source>
        <dbReference type="ARBA" id="ARBA00011738"/>
    </source>
</evidence>
<comment type="subunit">
    <text evidence="3 9">Homodimer.</text>
</comment>
<feature type="modified residue" description="N6-(pyridoxal phosphate)lysine" evidence="9">
    <location>
        <position position="232"/>
    </location>
</feature>
<dbReference type="GeneID" id="99773308"/>
<dbReference type="UniPathway" id="UPA00031">
    <property type="reaction ID" value="UER00012"/>
</dbReference>
<organism evidence="11 12">
    <name type="scientific">Brevibacterium casei CIP 102111</name>
    <dbReference type="NCBI Taxonomy" id="1255625"/>
    <lineage>
        <taxon>Bacteria</taxon>
        <taxon>Bacillati</taxon>
        <taxon>Actinomycetota</taxon>
        <taxon>Actinomycetes</taxon>
        <taxon>Micrococcales</taxon>
        <taxon>Brevibacteriaceae</taxon>
        <taxon>Brevibacterium</taxon>
    </lineage>
</organism>
<dbReference type="InterPro" id="IPR015424">
    <property type="entry name" value="PyrdxlP-dep_Trfase"/>
</dbReference>
<dbReference type="InterPro" id="IPR004839">
    <property type="entry name" value="Aminotransferase_I/II_large"/>
</dbReference>
<dbReference type="InterPro" id="IPR015421">
    <property type="entry name" value="PyrdxlP-dep_Trfase_major"/>
</dbReference>
<keyword evidence="5 9" id="KW-0028">Amino-acid biosynthesis</keyword>
<evidence type="ECO:0000256" key="5">
    <source>
        <dbReference type="ARBA" id="ARBA00022605"/>
    </source>
</evidence>
<comment type="catalytic activity">
    <reaction evidence="9">
        <text>L-histidinol phosphate + 2-oxoglutarate = 3-(imidazol-4-yl)-2-oxopropyl phosphate + L-glutamate</text>
        <dbReference type="Rhea" id="RHEA:23744"/>
        <dbReference type="ChEBI" id="CHEBI:16810"/>
        <dbReference type="ChEBI" id="CHEBI:29985"/>
        <dbReference type="ChEBI" id="CHEBI:57766"/>
        <dbReference type="ChEBI" id="CHEBI:57980"/>
        <dbReference type="EC" id="2.6.1.9"/>
    </reaction>
</comment>
<comment type="similarity">
    <text evidence="2 9">Belongs to the class-II pyridoxal-phosphate-dependent aminotransferase family. Histidinol-phosphate aminotransferase subfamily.</text>
</comment>
<evidence type="ECO:0000256" key="2">
    <source>
        <dbReference type="ARBA" id="ARBA00007970"/>
    </source>
</evidence>
<dbReference type="SUPFAM" id="SSF53383">
    <property type="entry name" value="PLP-dependent transferases"/>
    <property type="match status" value="1"/>
</dbReference>
<evidence type="ECO:0000256" key="1">
    <source>
        <dbReference type="ARBA" id="ARBA00001933"/>
    </source>
</evidence>
<comment type="pathway">
    <text evidence="9">Amino-acid biosynthesis; L-histidine biosynthesis; L-histidine from 5-phospho-alpha-D-ribose 1-diphosphate: step 7/9.</text>
</comment>
<reference evidence="11 12" key="1">
    <citation type="submission" date="2017-03" db="EMBL/GenBank/DDBJ databases">
        <authorList>
            <person name="Afonso C.L."/>
            <person name="Miller P.J."/>
            <person name="Scott M.A."/>
            <person name="Spackman E."/>
            <person name="Goraichik I."/>
            <person name="Dimitrov K.M."/>
            <person name="Suarez D.L."/>
            <person name="Swayne D.E."/>
        </authorList>
    </citation>
    <scope>NUCLEOTIDE SEQUENCE [LARGE SCALE GENOMIC DNA]</scope>
    <source>
        <strain evidence="11 12">CIP 102111</strain>
    </source>
</reference>
<dbReference type="PANTHER" id="PTHR42885">
    <property type="entry name" value="HISTIDINOL-PHOSPHATE AMINOTRANSFERASE-RELATED"/>
    <property type="match status" value="1"/>
</dbReference>
<dbReference type="GO" id="GO:0000105">
    <property type="term" value="P:L-histidine biosynthetic process"/>
    <property type="evidence" value="ECO:0007669"/>
    <property type="project" value="UniProtKB-UniRule"/>
</dbReference>
<keyword evidence="7 9" id="KW-0663">Pyridoxal phosphate</keyword>
<gene>
    <name evidence="9" type="primary">hisC</name>
    <name evidence="11" type="ORF">BC102111_03024</name>
</gene>
<evidence type="ECO:0000259" key="10">
    <source>
        <dbReference type="Pfam" id="PF00155"/>
    </source>
</evidence>
<feature type="domain" description="Aminotransferase class I/classII large" evidence="10">
    <location>
        <begin position="28"/>
        <end position="360"/>
    </location>
</feature>
<dbReference type="Gene3D" id="3.90.1150.10">
    <property type="entry name" value="Aspartate Aminotransferase, domain 1"/>
    <property type="match status" value="1"/>
</dbReference>
<sequence>MGNIESLPVRSDLVGREPYGAPHLDVPVQLNVNENAYPIPDVVVEAMRTAVDTHLAGLNRYPDREFTALREHLVDYLTGVNERAGTAVELHPEMIWAANGSNEVLSHIVQAFGGPGRTALGFTPSYSMHPLITTGTGAEWIHAERDDDYGLTAEAVAAEVSRVDPDIVFLCTPNNPTGTSLGLDVIEAAYENCSGIVIVDEAYAEFSRPALPSAMTLLAGRPRLVVSRTMSKAFACAGLRLGYAIAAPELIDTLRLVRLPYHLSDVTQVLACTALEHADLLLGNVDRLIDSRNAISARLAELGFTVHPSDSNFVLFGGIAKPAELWQKLLDRGILIRDIGIPHHARVNAGTEAETTAFLAAMNDIVADDPSTLLSAH</sequence>
<dbReference type="Proteomes" id="UP000234333">
    <property type="component" value="Unassembled WGS sequence"/>
</dbReference>
<dbReference type="HAMAP" id="MF_01023">
    <property type="entry name" value="HisC_aminotrans_2"/>
    <property type="match status" value="1"/>
</dbReference>
<dbReference type="EC" id="2.6.1.9" evidence="9"/>
<dbReference type="InterPro" id="IPR015422">
    <property type="entry name" value="PyrdxlP-dep_Trfase_small"/>
</dbReference>
<evidence type="ECO:0000256" key="9">
    <source>
        <dbReference type="HAMAP-Rule" id="MF_01023"/>
    </source>
</evidence>
<keyword evidence="6 9" id="KW-0808">Transferase</keyword>
<dbReference type="CDD" id="cd00609">
    <property type="entry name" value="AAT_like"/>
    <property type="match status" value="1"/>
</dbReference>
<dbReference type="Gene3D" id="3.40.640.10">
    <property type="entry name" value="Type I PLP-dependent aspartate aminotransferase-like (Major domain)"/>
    <property type="match status" value="1"/>
</dbReference>
<keyword evidence="4 9" id="KW-0032">Aminotransferase</keyword>
<dbReference type="InterPro" id="IPR005861">
    <property type="entry name" value="HisP_aminotrans"/>
</dbReference>
<evidence type="ECO:0000313" key="11">
    <source>
        <dbReference type="EMBL" id="SMX96084.1"/>
    </source>
</evidence>
<evidence type="ECO:0000313" key="12">
    <source>
        <dbReference type="Proteomes" id="UP000234333"/>
    </source>
</evidence>